<reference evidence="2" key="1">
    <citation type="journal article" date="2020" name="Nat. Commun.">
        <title>Genome assembly of wild tea tree DASZ reveals pedigree and selection history of tea varieties.</title>
        <authorList>
            <person name="Zhang W."/>
            <person name="Zhang Y."/>
            <person name="Qiu H."/>
            <person name="Guo Y."/>
            <person name="Wan H."/>
            <person name="Zhang X."/>
            <person name="Scossa F."/>
            <person name="Alseekh S."/>
            <person name="Zhang Q."/>
            <person name="Wang P."/>
            <person name="Xu L."/>
            <person name="Schmidt M.H."/>
            <person name="Jia X."/>
            <person name="Li D."/>
            <person name="Zhu A."/>
            <person name="Guo F."/>
            <person name="Chen W."/>
            <person name="Ni D."/>
            <person name="Usadel B."/>
            <person name="Fernie A.R."/>
            <person name="Wen W."/>
        </authorList>
    </citation>
    <scope>NUCLEOTIDE SEQUENCE [LARGE SCALE GENOMIC DNA]</scope>
    <source>
        <strain evidence="2">cv. G240</strain>
    </source>
</reference>
<sequence>MGGGGAMNWQPSTAVIINFDGRLQEYRQPITAGSILNHHPNCFLCSSETMFVGSHPPQIPHHEQLQLGQIYFLMPISMSQSSLSLEDLCCLAIKASSGLNNNNSFMVMRHETTTTNLLSNSSLSSPLFLDKSSRAGGAQECRKIPADFDVVGVNSQVAAARGGRRVEFYGEQC</sequence>
<dbReference type="Pfam" id="PF14009">
    <property type="entry name" value="PADRE"/>
    <property type="match status" value="1"/>
</dbReference>
<evidence type="ECO:0000313" key="1">
    <source>
        <dbReference type="EMBL" id="KAF5956092.1"/>
    </source>
</evidence>
<keyword evidence="2" id="KW-1185">Reference proteome</keyword>
<dbReference type="PANTHER" id="PTHR33052">
    <property type="entry name" value="DUF4228 DOMAIN PROTEIN-RELATED"/>
    <property type="match status" value="1"/>
</dbReference>
<evidence type="ECO:0000313" key="2">
    <source>
        <dbReference type="Proteomes" id="UP000593564"/>
    </source>
</evidence>
<name>A0A7J7HTC4_CAMSI</name>
<dbReference type="AlphaFoldDB" id="A0A7J7HTC4"/>
<protein>
    <submittedName>
        <fullName evidence="1">Uncharacterized protein</fullName>
    </submittedName>
</protein>
<gene>
    <name evidence="1" type="ORF">HYC85_008948</name>
</gene>
<dbReference type="InterPro" id="IPR025322">
    <property type="entry name" value="PADRE_dom"/>
</dbReference>
<proteinExistence type="predicted"/>
<reference evidence="1 2" key="2">
    <citation type="submission" date="2020-07" db="EMBL/GenBank/DDBJ databases">
        <title>Genome assembly of wild tea tree DASZ reveals pedigree and selection history of tea varieties.</title>
        <authorList>
            <person name="Zhang W."/>
        </authorList>
    </citation>
    <scope>NUCLEOTIDE SEQUENCE [LARGE SCALE GENOMIC DNA]</scope>
    <source>
        <strain evidence="2">cv. G240</strain>
        <tissue evidence="1">Leaf</tissue>
    </source>
</reference>
<accession>A0A7J7HTC4</accession>
<dbReference type="EMBL" id="JACBKZ010000003">
    <property type="protein sequence ID" value="KAF5956092.1"/>
    <property type="molecule type" value="Genomic_DNA"/>
</dbReference>
<dbReference type="Proteomes" id="UP000593564">
    <property type="component" value="Unassembled WGS sequence"/>
</dbReference>
<organism evidence="1 2">
    <name type="scientific">Camellia sinensis</name>
    <name type="common">Tea plant</name>
    <name type="synonym">Thea sinensis</name>
    <dbReference type="NCBI Taxonomy" id="4442"/>
    <lineage>
        <taxon>Eukaryota</taxon>
        <taxon>Viridiplantae</taxon>
        <taxon>Streptophyta</taxon>
        <taxon>Embryophyta</taxon>
        <taxon>Tracheophyta</taxon>
        <taxon>Spermatophyta</taxon>
        <taxon>Magnoliopsida</taxon>
        <taxon>eudicotyledons</taxon>
        <taxon>Gunneridae</taxon>
        <taxon>Pentapetalae</taxon>
        <taxon>asterids</taxon>
        <taxon>Ericales</taxon>
        <taxon>Theaceae</taxon>
        <taxon>Camellia</taxon>
    </lineage>
</organism>
<comment type="caution">
    <text evidence="1">The sequence shown here is derived from an EMBL/GenBank/DDBJ whole genome shotgun (WGS) entry which is preliminary data.</text>
</comment>